<dbReference type="Proteomes" id="UP001596388">
    <property type="component" value="Unassembled WGS sequence"/>
</dbReference>
<dbReference type="PRINTS" id="PR00069">
    <property type="entry name" value="ALDKETRDTASE"/>
</dbReference>
<feature type="domain" description="Gfo/Idh/MocA-like oxidoreductase N-terminal" evidence="6">
    <location>
        <begin position="3"/>
        <end position="131"/>
    </location>
</feature>
<dbReference type="GO" id="GO:0016616">
    <property type="term" value="F:oxidoreductase activity, acting on the CH-OH group of donors, NAD or NADP as acceptor"/>
    <property type="evidence" value="ECO:0007669"/>
    <property type="project" value="UniProtKB-ARBA"/>
</dbReference>
<evidence type="ECO:0000259" key="6">
    <source>
        <dbReference type="Pfam" id="PF01408"/>
    </source>
</evidence>
<evidence type="ECO:0000256" key="3">
    <source>
        <dbReference type="ARBA" id="ARBA00023002"/>
    </source>
</evidence>
<sequence length="678" mass="72279">MYCLLVGAGAVAHQYVADLADSALTLAAVCDRERDRAVAVADAVASDGPDATDATDAADATGAPTVYADLDAMLAAEDAPLVVNLTSHAAHAGVTRTCLDAGRHVFSEKPLALDPDEATALLDLARDRDLALGCAPIAPDCDAQLHARTLLSDGRLGDVQVVYATAHVGRVTEWHERPDSFLKVGPLFDGAVYPLSVLVDWFGPVERVRSADAVDAWPDRETRRPEAPAHVEATLQFATGPVVSLRASLYADHRSREFYGVECHGDDGTLYLRDAGAMAADRDAVLVRGGDRESVPAPHSRPRRERGHLDGPDRLARAVAAGDRPRDTARRAAHVAAVCAAVEAAATDPENAGRAVGGVDTDRLTAGVGTHSAPTVRPSQSGRAAGAALRLPPVGFGCSRYRDGEYVDRVDSVGTALDAGYRLLDSAELYGNESRIGDLLAAPGSPDRDGVFLLGKAWNTNHGHLREACEGSLCELGVDSFDCYALHWPDAWAYTEPLRRLADRPVEEQERLTFPETDTGDRATADRDLADTWRDLAALRDDGLTRTIGICNVGLDRLRGLVAETGIEPALVQVERHPYTPRADLVEWCHERGIRVVAHSPLSAPGLLDDPVICEVSAELGRSPAATVLAWNVGDGVVPIPSSVDPEHVVDNLAAARTDLTADQRARLDALADPEFER</sequence>
<dbReference type="Pfam" id="PF00248">
    <property type="entry name" value="Aldo_ket_red"/>
    <property type="match status" value="1"/>
</dbReference>
<dbReference type="Gene3D" id="3.20.20.100">
    <property type="entry name" value="NADP-dependent oxidoreductase domain"/>
    <property type="match status" value="1"/>
</dbReference>
<dbReference type="InterPro" id="IPR055170">
    <property type="entry name" value="GFO_IDH_MocA-like_dom"/>
</dbReference>
<feature type="domain" description="GFO/IDH/MocA-like oxidoreductase" evidence="7">
    <location>
        <begin position="146"/>
        <end position="270"/>
    </location>
</feature>
<evidence type="ECO:0000256" key="4">
    <source>
        <dbReference type="SAM" id="MobiDB-lite"/>
    </source>
</evidence>
<dbReference type="GeneID" id="79270916"/>
<dbReference type="Gene3D" id="3.30.360.10">
    <property type="entry name" value="Dihydrodipicolinate Reductase, domain 2"/>
    <property type="match status" value="1"/>
</dbReference>
<evidence type="ECO:0000256" key="1">
    <source>
        <dbReference type="ARBA" id="ARBA00007905"/>
    </source>
</evidence>
<comment type="caution">
    <text evidence="8">The sequence shown here is derived from an EMBL/GenBank/DDBJ whole genome shotgun (WGS) entry which is preliminary data.</text>
</comment>
<feature type="domain" description="NADP-dependent oxidoreductase" evidence="5">
    <location>
        <begin position="395"/>
        <end position="672"/>
    </location>
</feature>
<dbReference type="InterPro" id="IPR018170">
    <property type="entry name" value="Aldo/ket_reductase_CS"/>
</dbReference>
<protein>
    <submittedName>
        <fullName evidence="8">Aldo/keto reductase</fullName>
    </submittedName>
</protein>
<dbReference type="SUPFAM" id="SSF51430">
    <property type="entry name" value="NAD(P)-linked oxidoreductase"/>
    <property type="match status" value="1"/>
</dbReference>
<name>A0ABD5WXZ1_9EURY</name>
<proteinExistence type="inferred from homology"/>
<dbReference type="Pfam" id="PF01408">
    <property type="entry name" value="GFO_IDH_MocA"/>
    <property type="match status" value="1"/>
</dbReference>
<dbReference type="AlphaFoldDB" id="A0ABD5WXZ1"/>
<keyword evidence="9" id="KW-1185">Reference proteome</keyword>
<dbReference type="SUPFAM" id="SSF55347">
    <property type="entry name" value="Glyceraldehyde-3-phosphate dehydrogenase-like, C-terminal domain"/>
    <property type="match status" value="1"/>
</dbReference>
<reference evidence="8 9" key="1">
    <citation type="journal article" date="2019" name="Int. J. Syst. Evol. Microbiol.">
        <title>The Global Catalogue of Microorganisms (GCM) 10K type strain sequencing project: providing services to taxonomists for standard genome sequencing and annotation.</title>
        <authorList>
            <consortium name="The Broad Institute Genomics Platform"/>
            <consortium name="The Broad Institute Genome Sequencing Center for Infectious Disease"/>
            <person name="Wu L."/>
            <person name="Ma J."/>
        </authorList>
    </citation>
    <scope>NUCLEOTIDE SEQUENCE [LARGE SCALE GENOMIC DNA]</scope>
    <source>
        <strain evidence="8 9">DT55</strain>
    </source>
</reference>
<dbReference type="InterPro" id="IPR036812">
    <property type="entry name" value="NAD(P)_OxRdtase_dom_sf"/>
</dbReference>
<comment type="similarity">
    <text evidence="1">Belongs to the aldo/keto reductase family.</text>
</comment>
<evidence type="ECO:0000256" key="2">
    <source>
        <dbReference type="ARBA" id="ARBA00022857"/>
    </source>
</evidence>
<dbReference type="PROSITE" id="PS00798">
    <property type="entry name" value="ALDOKETO_REDUCTASE_1"/>
    <property type="match status" value="1"/>
</dbReference>
<evidence type="ECO:0000259" key="5">
    <source>
        <dbReference type="Pfam" id="PF00248"/>
    </source>
</evidence>
<dbReference type="RefSeq" id="WP_276237341.1">
    <property type="nucleotide sequence ID" value="NZ_CP119989.1"/>
</dbReference>
<accession>A0ABD5WXZ1</accession>
<dbReference type="InterPro" id="IPR020471">
    <property type="entry name" value="AKR"/>
</dbReference>
<dbReference type="PANTHER" id="PTHR43827">
    <property type="entry name" value="2,5-DIKETO-D-GLUCONIC ACID REDUCTASE"/>
    <property type="match status" value="1"/>
</dbReference>
<dbReference type="SUPFAM" id="SSF51735">
    <property type="entry name" value="NAD(P)-binding Rossmann-fold domains"/>
    <property type="match status" value="1"/>
</dbReference>
<feature type="region of interest" description="Disordered" evidence="4">
    <location>
        <begin position="288"/>
        <end position="314"/>
    </location>
</feature>
<dbReference type="Gene3D" id="3.40.50.720">
    <property type="entry name" value="NAD(P)-binding Rossmann-like Domain"/>
    <property type="match status" value="1"/>
</dbReference>
<dbReference type="EMBL" id="JBHTAG010000003">
    <property type="protein sequence ID" value="MFC7098161.1"/>
    <property type="molecule type" value="Genomic_DNA"/>
</dbReference>
<organism evidence="8 9">
    <name type="scientific">Halobaculum marinum</name>
    <dbReference type="NCBI Taxonomy" id="3031996"/>
    <lineage>
        <taxon>Archaea</taxon>
        <taxon>Methanobacteriati</taxon>
        <taxon>Methanobacteriota</taxon>
        <taxon>Stenosarchaea group</taxon>
        <taxon>Halobacteria</taxon>
        <taxon>Halobacteriales</taxon>
        <taxon>Haloferacaceae</taxon>
        <taxon>Halobaculum</taxon>
    </lineage>
</organism>
<evidence type="ECO:0000313" key="9">
    <source>
        <dbReference type="Proteomes" id="UP001596388"/>
    </source>
</evidence>
<gene>
    <name evidence="8" type="ORF">ACFQKD_12695</name>
</gene>
<evidence type="ECO:0000313" key="8">
    <source>
        <dbReference type="EMBL" id="MFC7098161.1"/>
    </source>
</evidence>
<dbReference type="InterPro" id="IPR000683">
    <property type="entry name" value="Gfo/Idh/MocA-like_OxRdtase_N"/>
</dbReference>
<dbReference type="InterPro" id="IPR023210">
    <property type="entry name" value="NADP_OxRdtase_dom"/>
</dbReference>
<evidence type="ECO:0000259" key="7">
    <source>
        <dbReference type="Pfam" id="PF22725"/>
    </source>
</evidence>
<dbReference type="Pfam" id="PF22725">
    <property type="entry name" value="GFO_IDH_MocA_C3"/>
    <property type="match status" value="1"/>
</dbReference>
<dbReference type="CDD" id="cd19071">
    <property type="entry name" value="AKR_AKR1-5-like"/>
    <property type="match status" value="1"/>
</dbReference>
<dbReference type="InterPro" id="IPR036291">
    <property type="entry name" value="NAD(P)-bd_dom_sf"/>
</dbReference>
<dbReference type="PANTHER" id="PTHR43827:SF3">
    <property type="entry name" value="NADP-DEPENDENT OXIDOREDUCTASE DOMAIN-CONTAINING PROTEIN"/>
    <property type="match status" value="1"/>
</dbReference>
<keyword evidence="2" id="KW-0521">NADP</keyword>
<keyword evidence="3" id="KW-0560">Oxidoreductase</keyword>